<name>W1XG00_9ZZZZ</name>
<comment type="caution">
    <text evidence="1">The sequence shown here is derived from an EMBL/GenBank/DDBJ whole genome shotgun (WGS) entry which is preliminary data.</text>
</comment>
<dbReference type="AlphaFoldDB" id="W1XG00"/>
<proteinExistence type="predicted"/>
<dbReference type="EMBL" id="AZMM01016202">
    <property type="protein sequence ID" value="ETJ29252.1"/>
    <property type="molecule type" value="Genomic_DNA"/>
</dbReference>
<accession>W1XG00</accession>
<sequence length="53" mass="6317">MENNIIEESMKIKLDLELPQYPKFIEGIRRAPKRESDLSQKDIELALRNALRY</sequence>
<feature type="non-terminal residue" evidence="1">
    <location>
        <position position="53"/>
    </location>
</feature>
<organism evidence="1">
    <name type="scientific">human gut metagenome</name>
    <dbReference type="NCBI Taxonomy" id="408170"/>
    <lineage>
        <taxon>unclassified sequences</taxon>
        <taxon>metagenomes</taxon>
        <taxon>organismal metagenomes</taxon>
    </lineage>
</organism>
<reference evidence="1" key="1">
    <citation type="submission" date="2013-12" db="EMBL/GenBank/DDBJ databases">
        <title>A Varibaculum cambriense genome reconstructed from a premature infant gut community with otherwise low bacterial novelty that shifts toward anaerobic metabolism during the third week of life.</title>
        <authorList>
            <person name="Brown C.T."/>
            <person name="Sharon I."/>
            <person name="Thomas B.C."/>
            <person name="Castelle C.J."/>
            <person name="Morowitz M.J."/>
            <person name="Banfield J.F."/>
        </authorList>
    </citation>
    <scope>NUCLEOTIDE SEQUENCE</scope>
</reference>
<evidence type="ECO:0000313" key="1">
    <source>
        <dbReference type="EMBL" id="ETJ29252.1"/>
    </source>
</evidence>
<gene>
    <name evidence="1" type="ORF">Q604_UNBC16202G0001</name>
</gene>
<protein>
    <submittedName>
        <fullName evidence="1">Urocanate hydratase</fullName>
    </submittedName>
</protein>